<evidence type="ECO:0000313" key="2">
    <source>
        <dbReference type="EMBL" id="GAX77617.1"/>
    </source>
</evidence>
<dbReference type="Pfam" id="PF17653">
    <property type="entry name" value="DUF5522"/>
    <property type="match status" value="1"/>
</dbReference>
<dbReference type="PANTHER" id="PTHR42860:SF1">
    <property type="entry name" value="VITAMIN B12-BINDING PROTEIN"/>
    <property type="match status" value="1"/>
</dbReference>
<dbReference type="EMBL" id="BEGY01000026">
    <property type="protein sequence ID" value="GAX77617.1"/>
    <property type="molecule type" value="Genomic_DNA"/>
</dbReference>
<name>A0A250X3G8_9CHLO</name>
<keyword evidence="3" id="KW-1185">Reference proteome</keyword>
<evidence type="ECO:0000313" key="3">
    <source>
        <dbReference type="Proteomes" id="UP000232323"/>
    </source>
</evidence>
<dbReference type="PROSITE" id="PS50983">
    <property type="entry name" value="FE_B12_PBP"/>
    <property type="match status" value="1"/>
</dbReference>
<accession>A0A250X3G8</accession>
<feature type="domain" description="Fe/B12 periplasmic-binding" evidence="1">
    <location>
        <begin position="9"/>
        <end position="304"/>
    </location>
</feature>
<evidence type="ECO:0000259" key="1">
    <source>
        <dbReference type="PROSITE" id="PS50983"/>
    </source>
</evidence>
<protein>
    <recommendedName>
        <fullName evidence="1">Fe/B12 periplasmic-binding domain-containing protein</fullName>
    </recommendedName>
</protein>
<organism evidence="2 3">
    <name type="scientific">Chlamydomonas eustigma</name>
    <dbReference type="NCBI Taxonomy" id="1157962"/>
    <lineage>
        <taxon>Eukaryota</taxon>
        <taxon>Viridiplantae</taxon>
        <taxon>Chlorophyta</taxon>
        <taxon>core chlorophytes</taxon>
        <taxon>Chlorophyceae</taxon>
        <taxon>CS clade</taxon>
        <taxon>Chlamydomonadales</taxon>
        <taxon>Chlamydomonadaceae</taxon>
        <taxon>Chlamydomonas</taxon>
    </lineage>
</organism>
<dbReference type="AlphaFoldDB" id="A0A250X3G8"/>
<sequence>MTDSPSPKRVACLLPSATETLAYIGGFHLLVARSHECDYPPSDTPVLTGATNAFESSRQMHEAVTQGMEETHGNGLYTINAELLRSLEPDVILTQSLCSVCSIDANVVARIVRDMPPPRPVVVSMNPYSLEEVIADCITVGEAVGLPEEGRAAAAALTARLNTAVLLVKKLGAPKFGKVAFLEWTDPLFPGGHWTPQLIHMAGGTHPLNPPSLPNGAALPSAELPVQAVVDCDPDWIILCPCGLDIETAIKESQGICKAPWWLSLRAVKEGRVAVVDGNQMFNRPGPRLLDALEWLVGLLHERPDVIPHDFPWQFWQQPLVVEEEGSKASIQYINKENGGCNPDLQKLSIVNGGSHDTAVEGDDNTCDLDAHPGSGQGCVLLSAAPNLSVDIESAHEVACSAGSGFYMDPSTGYRVFSSLGLLERGSCCGNRCRHCPYAHMRVASHRGQRVNVPPCPVLLDSKLLEQYCSKMSKLESCSDCISRSGGGDQSESTYVAAVLIPWDGKVLPMAVIQRVQQCDQVPVLVLAFERTRECNAQEGVTTWRRRVSIASEVIQESQESKCTAPLDYAFQQYKISGLGLPLILVPLMNGSVVGQQLTAWGRAERNSRRCKQRVVHVGDEWGSLKPVLSAALDTVENSPGPGGVPLRVMGIAYETENGIHQVTDCMSPCNASCTGDLPGLSWTEGTVLPFNFL</sequence>
<dbReference type="OrthoDB" id="274765at2759"/>
<reference evidence="2 3" key="1">
    <citation type="submission" date="2017-08" db="EMBL/GenBank/DDBJ databases">
        <title>Acidophilic green algal genome provides insights into adaptation to an acidic environment.</title>
        <authorList>
            <person name="Hirooka S."/>
            <person name="Hirose Y."/>
            <person name="Kanesaki Y."/>
            <person name="Higuchi S."/>
            <person name="Fujiwara T."/>
            <person name="Onuma R."/>
            <person name="Era A."/>
            <person name="Ohbayashi R."/>
            <person name="Uzuka A."/>
            <person name="Nozaki H."/>
            <person name="Yoshikawa H."/>
            <person name="Miyagishima S.Y."/>
        </authorList>
    </citation>
    <scope>NUCLEOTIDE SEQUENCE [LARGE SCALE GENOMIC DNA]</scope>
    <source>
        <strain evidence="2 3">NIES-2499</strain>
    </source>
</reference>
<gene>
    <name evidence="2" type="ORF">CEUSTIGMA_g5061.t1</name>
</gene>
<dbReference type="Proteomes" id="UP000232323">
    <property type="component" value="Unassembled WGS sequence"/>
</dbReference>
<dbReference type="Gene3D" id="3.40.50.1980">
    <property type="entry name" value="Nitrogenase molybdenum iron protein domain"/>
    <property type="match status" value="2"/>
</dbReference>
<dbReference type="PANTHER" id="PTHR42860">
    <property type="entry name" value="VITAMIN B12-BINDING PROTEIN"/>
    <property type="match status" value="1"/>
</dbReference>
<comment type="caution">
    <text evidence="2">The sequence shown here is derived from an EMBL/GenBank/DDBJ whole genome shotgun (WGS) entry which is preliminary data.</text>
</comment>
<dbReference type="InterPro" id="IPR002491">
    <property type="entry name" value="ABC_transptr_periplasmic_BD"/>
</dbReference>
<proteinExistence type="predicted"/>
<dbReference type="InterPro" id="IPR051030">
    <property type="entry name" value="Vitamin_B12-ABC_binding"/>
</dbReference>
<dbReference type="SUPFAM" id="SSF53807">
    <property type="entry name" value="Helical backbone' metal receptor"/>
    <property type="match status" value="1"/>
</dbReference>
<dbReference type="InterPro" id="IPR040807">
    <property type="entry name" value="DUF5522"/>
</dbReference>